<dbReference type="Proteomes" id="UP000094389">
    <property type="component" value="Unassembled WGS sequence"/>
</dbReference>
<accession>A0A1E4S0Q1</accession>
<evidence type="ECO:0000313" key="2">
    <source>
        <dbReference type="Proteomes" id="UP000094389"/>
    </source>
</evidence>
<evidence type="ECO:0000313" key="1">
    <source>
        <dbReference type="EMBL" id="ODV73066.1"/>
    </source>
</evidence>
<dbReference type="RefSeq" id="XP_020070105.1">
    <property type="nucleotide sequence ID" value="XM_020218034.1"/>
</dbReference>
<keyword evidence="2" id="KW-1185">Reference proteome</keyword>
<gene>
    <name evidence="1" type="ORF">CYBJADRAFT_96185</name>
</gene>
<dbReference type="GeneID" id="30992430"/>
<reference evidence="1 2" key="1">
    <citation type="journal article" date="2016" name="Proc. Natl. Acad. Sci. U.S.A.">
        <title>Comparative genomics of biotechnologically important yeasts.</title>
        <authorList>
            <person name="Riley R."/>
            <person name="Haridas S."/>
            <person name="Wolfe K.H."/>
            <person name="Lopes M.R."/>
            <person name="Hittinger C.T."/>
            <person name="Goeker M."/>
            <person name="Salamov A.A."/>
            <person name="Wisecaver J.H."/>
            <person name="Long T.M."/>
            <person name="Calvey C.H."/>
            <person name="Aerts A.L."/>
            <person name="Barry K.W."/>
            <person name="Choi C."/>
            <person name="Clum A."/>
            <person name="Coughlan A.Y."/>
            <person name="Deshpande S."/>
            <person name="Douglass A.P."/>
            <person name="Hanson S.J."/>
            <person name="Klenk H.-P."/>
            <person name="LaButti K.M."/>
            <person name="Lapidus A."/>
            <person name="Lindquist E.A."/>
            <person name="Lipzen A.M."/>
            <person name="Meier-Kolthoff J.P."/>
            <person name="Ohm R.A."/>
            <person name="Otillar R.P."/>
            <person name="Pangilinan J.L."/>
            <person name="Peng Y."/>
            <person name="Rokas A."/>
            <person name="Rosa C.A."/>
            <person name="Scheuner C."/>
            <person name="Sibirny A.A."/>
            <person name="Slot J.C."/>
            <person name="Stielow J.B."/>
            <person name="Sun H."/>
            <person name="Kurtzman C.P."/>
            <person name="Blackwell M."/>
            <person name="Grigoriev I.V."/>
            <person name="Jeffries T.W."/>
        </authorList>
    </citation>
    <scope>NUCLEOTIDE SEQUENCE [LARGE SCALE GENOMIC DNA]</scope>
    <source>
        <strain evidence="2">ATCC 18201 / CBS 1600 / BCRC 20928 / JCM 3617 / NBRC 0987 / NRRL Y-1542</strain>
    </source>
</reference>
<dbReference type="EMBL" id="KV453932">
    <property type="protein sequence ID" value="ODV73066.1"/>
    <property type="molecule type" value="Genomic_DNA"/>
</dbReference>
<dbReference type="AlphaFoldDB" id="A0A1E4S0Q1"/>
<sequence length="84" mass="8990">MFSMDFYLPAINSRSYRCCGRSSCVSVFSVGAAPSPPLRLFGCECRSVWAFSLVFVCVTKEAAHRAALPAGKSRLLSVGGSFCA</sequence>
<protein>
    <submittedName>
        <fullName evidence="1">Uncharacterized protein</fullName>
    </submittedName>
</protein>
<organism evidence="1 2">
    <name type="scientific">Cyberlindnera jadinii (strain ATCC 18201 / CBS 1600 / BCRC 20928 / JCM 3617 / NBRC 0987 / NRRL Y-1542)</name>
    <name type="common">Torula yeast</name>
    <name type="synonym">Candida utilis</name>
    <dbReference type="NCBI Taxonomy" id="983966"/>
    <lineage>
        <taxon>Eukaryota</taxon>
        <taxon>Fungi</taxon>
        <taxon>Dikarya</taxon>
        <taxon>Ascomycota</taxon>
        <taxon>Saccharomycotina</taxon>
        <taxon>Saccharomycetes</taxon>
        <taxon>Phaffomycetales</taxon>
        <taxon>Phaffomycetaceae</taxon>
        <taxon>Cyberlindnera</taxon>
    </lineage>
</organism>
<proteinExistence type="predicted"/>
<name>A0A1E4S0Q1_CYBJN</name>